<dbReference type="HOGENOM" id="CLU_2905494_0_0_1"/>
<reference evidence="1 2" key="1">
    <citation type="submission" date="2014-04" db="EMBL/GenBank/DDBJ databases">
        <authorList>
            <consortium name="DOE Joint Genome Institute"/>
            <person name="Kuo A."/>
            <person name="Kohler A."/>
            <person name="Nagy L.G."/>
            <person name="Floudas D."/>
            <person name="Copeland A."/>
            <person name="Barry K.W."/>
            <person name="Cichocki N."/>
            <person name="Veneault-Fourrey C."/>
            <person name="LaButti K."/>
            <person name="Lindquist E.A."/>
            <person name="Lipzen A."/>
            <person name="Lundell T."/>
            <person name="Morin E."/>
            <person name="Murat C."/>
            <person name="Sun H."/>
            <person name="Tunlid A."/>
            <person name="Henrissat B."/>
            <person name="Grigoriev I.V."/>
            <person name="Hibbett D.S."/>
            <person name="Martin F."/>
            <person name="Nordberg H.P."/>
            <person name="Cantor M.N."/>
            <person name="Hua S.X."/>
        </authorList>
    </citation>
    <scope>NUCLEOTIDE SEQUENCE [LARGE SCALE GENOMIC DNA]</scope>
    <source>
        <strain evidence="1 2">Foug A</strain>
    </source>
</reference>
<keyword evidence="2" id="KW-1185">Reference proteome</keyword>
<proteinExistence type="predicted"/>
<reference evidence="2" key="2">
    <citation type="submission" date="2015-01" db="EMBL/GenBank/DDBJ databases">
        <title>Evolutionary Origins and Diversification of the Mycorrhizal Mutualists.</title>
        <authorList>
            <consortium name="DOE Joint Genome Institute"/>
            <consortium name="Mycorrhizal Genomics Consortium"/>
            <person name="Kohler A."/>
            <person name="Kuo A."/>
            <person name="Nagy L.G."/>
            <person name="Floudas D."/>
            <person name="Copeland A."/>
            <person name="Barry K.W."/>
            <person name="Cichocki N."/>
            <person name="Veneault-Fourrey C."/>
            <person name="LaButti K."/>
            <person name="Lindquist E.A."/>
            <person name="Lipzen A."/>
            <person name="Lundell T."/>
            <person name="Morin E."/>
            <person name="Murat C."/>
            <person name="Riley R."/>
            <person name="Ohm R."/>
            <person name="Sun H."/>
            <person name="Tunlid A."/>
            <person name="Henrissat B."/>
            <person name="Grigoriev I.V."/>
            <person name="Hibbett D.S."/>
            <person name="Martin F."/>
        </authorList>
    </citation>
    <scope>NUCLEOTIDE SEQUENCE [LARGE SCALE GENOMIC DNA]</scope>
    <source>
        <strain evidence="2">Foug A</strain>
    </source>
</reference>
<dbReference type="Proteomes" id="UP000053989">
    <property type="component" value="Unassembled WGS sequence"/>
</dbReference>
<dbReference type="AlphaFoldDB" id="A0A0C3ELU0"/>
<organism evidence="1 2">
    <name type="scientific">Scleroderma citrinum Foug A</name>
    <dbReference type="NCBI Taxonomy" id="1036808"/>
    <lineage>
        <taxon>Eukaryota</taxon>
        <taxon>Fungi</taxon>
        <taxon>Dikarya</taxon>
        <taxon>Basidiomycota</taxon>
        <taxon>Agaricomycotina</taxon>
        <taxon>Agaricomycetes</taxon>
        <taxon>Agaricomycetidae</taxon>
        <taxon>Boletales</taxon>
        <taxon>Sclerodermatineae</taxon>
        <taxon>Sclerodermataceae</taxon>
        <taxon>Scleroderma</taxon>
    </lineage>
</organism>
<sequence>MDTQMDLTHVMSSSIQWHCHPCNSVLYGFERCLLRTPKCFETPWNLVLAQHSYLHVGAAKRT</sequence>
<dbReference type="InParanoid" id="A0A0C3ELU0"/>
<name>A0A0C3ELU0_9AGAM</name>
<gene>
    <name evidence="1" type="ORF">SCLCIDRAFT_1209087</name>
</gene>
<protein>
    <submittedName>
        <fullName evidence="1">Uncharacterized protein</fullName>
    </submittedName>
</protein>
<evidence type="ECO:0000313" key="1">
    <source>
        <dbReference type="EMBL" id="KIM68876.1"/>
    </source>
</evidence>
<dbReference type="EMBL" id="KN822008">
    <property type="protein sequence ID" value="KIM68876.1"/>
    <property type="molecule type" value="Genomic_DNA"/>
</dbReference>
<accession>A0A0C3ELU0</accession>
<evidence type="ECO:0000313" key="2">
    <source>
        <dbReference type="Proteomes" id="UP000053989"/>
    </source>
</evidence>